<proteinExistence type="predicted"/>
<dbReference type="OrthoDB" id="3960at2759"/>
<evidence type="ECO:0008006" key="4">
    <source>
        <dbReference type="Google" id="ProtNLM"/>
    </source>
</evidence>
<feature type="region of interest" description="Disordered" evidence="1">
    <location>
        <begin position="1"/>
        <end position="21"/>
    </location>
</feature>
<organism evidence="2 3">
    <name type="scientific">Porphyra umbilicalis</name>
    <name type="common">Purple laver</name>
    <name type="synonym">Red alga</name>
    <dbReference type="NCBI Taxonomy" id="2786"/>
    <lineage>
        <taxon>Eukaryota</taxon>
        <taxon>Rhodophyta</taxon>
        <taxon>Bangiophyceae</taxon>
        <taxon>Bangiales</taxon>
        <taxon>Bangiaceae</taxon>
        <taxon>Porphyra</taxon>
    </lineage>
</organism>
<dbReference type="AlphaFoldDB" id="A0A1X6NUV7"/>
<protein>
    <recommendedName>
        <fullName evidence="4">Glutamine cyclotransferase</fullName>
    </recommendedName>
</protein>
<dbReference type="EMBL" id="KV919065">
    <property type="protein sequence ID" value="OSX72391.1"/>
    <property type="molecule type" value="Genomic_DNA"/>
</dbReference>
<evidence type="ECO:0000313" key="2">
    <source>
        <dbReference type="EMBL" id="OSX72391.1"/>
    </source>
</evidence>
<dbReference type="InterPro" id="IPR015943">
    <property type="entry name" value="WD40/YVTN_repeat-like_dom_sf"/>
</dbReference>
<dbReference type="GO" id="GO:0016603">
    <property type="term" value="F:glutaminyl-peptide cyclotransferase activity"/>
    <property type="evidence" value="ECO:0007669"/>
    <property type="project" value="InterPro"/>
</dbReference>
<name>A0A1X6NUV7_PORUM</name>
<keyword evidence="3" id="KW-1185">Reference proteome</keyword>
<accession>A0A1X6NUV7</accession>
<feature type="compositionally biased region" description="Pro residues" evidence="1">
    <location>
        <begin position="1"/>
        <end position="16"/>
    </location>
</feature>
<dbReference type="PANTHER" id="PTHR31270:SF1">
    <property type="entry name" value="GLUTAMINYL-PEPTIDE CYCLOTRANSFERASE"/>
    <property type="match status" value="1"/>
</dbReference>
<reference evidence="2 3" key="1">
    <citation type="submission" date="2017-03" db="EMBL/GenBank/DDBJ databases">
        <title>WGS assembly of Porphyra umbilicalis.</title>
        <authorList>
            <person name="Brawley S.H."/>
            <person name="Blouin N.A."/>
            <person name="Ficko-Blean E."/>
            <person name="Wheeler G.L."/>
            <person name="Lohr M."/>
            <person name="Goodson H.V."/>
            <person name="Jenkins J.W."/>
            <person name="Blaby-Haas C.E."/>
            <person name="Helliwell K.E."/>
            <person name="Chan C."/>
            <person name="Marriage T."/>
            <person name="Bhattacharya D."/>
            <person name="Klein A.S."/>
            <person name="Badis Y."/>
            <person name="Brodie J."/>
            <person name="Cao Y."/>
            <person name="Collen J."/>
            <person name="Dittami S.M."/>
            <person name="Gachon C.M."/>
            <person name="Green B.R."/>
            <person name="Karpowicz S."/>
            <person name="Kim J.W."/>
            <person name="Kudahl U."/>
            <person name="Lin S."/>
            <person name="Michel G."/>
            <person name="Mittag M."/>
            <person name="Olson B.J."/>
            <person name="Pangilinan J."/>
            <person name="Peng Y."/>
            <person name="Qiu H."/>
            <person name="Shu S."/>
            <person name="Singer J.T."/>
            <person name="Smith A.G."/>
            <person name="Sprecher B.N."/>
            <person name="Wagner V."/>
            <person name="Wang W."/>
            <person name="Wang Z.-Y."/>
            <person name="Yan J."/>
            <person name="Yarish C."/>
            <person name="Zoeuner-Riek S."/>
            <person name="Zhuang Y."/>
            <person name="Zou Y."/>
            <person name="Lindquist E.A."/>
            <person name="Grimwood J."/>
            <person name="Barry K."/>
            <person name="Rokhsar D.S."/>
            <person name="Schmutz J."/>
            <person name="Stiller J.W."/>
            <person name="Grossman A.R."/>
            <person name="Prochnik S.E."/>
        </authorList>
    </citation>
    <scope>NUCLEOTIDE SEQUENCE [LARGE SCALE GENOMIC DNA]</scope>
    <source>
        <strain evidence="2">4086291</strain>
    </source>
</reference>
<dbReference type="InterPro" id="IPR007788">
    <property type="entry name" value="QCT"/>
</dbReference>
<dbReference type="Gene3D" id="2.130.10.10">
    <property type="entry name" value="YVTN repeat-like/Quinoprotein amine dehydrogenase"/>
    <property type="match status" value="1"/>
</dbReference>
<gene>
    <name evidence="2" type="ORF">BU14_0442s0026</name>
</gene>
<dbReference type="SUPFAM" id="SSF63825">
    <property type="entry name" value="YWTD domain"/>
    <property type="match status" value="1"/>
</dbReference>
<dbReference type="Proteomes" id="UP000218209">
    <property type="component" value="Unassembled WGS sequence"/>
</dbReference>
<evidence type="ECO:0000256" key="1">
    <source>
        <dbReference type="SAM" id="MobiDB-lite"/>
    </source>
</evidence>
<dbReference type="Pfam" id="PF05096">
    <property type="entry name" value="Glu_cyclase_2"/>
    <property type="match status" value="1"/>
</dbReference>
<evidence type="ECO:0000313" key="3">
    <source>
        <dbReference type="Proteomes" id="UP000218209"/>
    </source>
</evidence>
<sequence length="250" mass="26198">MSTGNPPLPGTPPSPAPDTSSMRLVTAATGAVRRRVTVGSRFFGEGSTRVRDRLAMISWKAGTGWLFDPNTLAQLGTWAYAGEGWGIAWDGDAAVYLSNGSSTIQVFHASNYTAGVPLRTVAVTNGGLPIARLNELEVVCGELWANVWLTTVLVRIDPATGVVVGTVDMRGLLTRMVAGGVFDEAKRRSGGAVLNGIAWDRGGAGGGHAKADAPTLWVTGKWWPRVFEVTVDDPAVDWGKCAGLPAAGLP</sequence>
<dbReference type="PANTHER" id="PTHR31270">
    <property type="entry name" value="GLUTAMINYL-PEPTIDE CYCLOTRANSFERASE"/>
    <property type="match status" value="1"/>
</dbReference>